<gene>
    <name evidence="1" type="ORF">BN2614_LOCUS5</name>
</gene>
<dbReference type="EMBL" id="CYRY02044105">
    <property type="protein sequence ID" value="VCX38898.1"/>
    <property type="molecule type" value="Genomic_DNA"/>
</dbReference>
<sequence length="50" mass="5498">TPREPGTKRGWQREAALLIIVPRSIESLVSPLLEVSISSTQTESIFEGAF</sequence>
<feature type="non-terminal residue" evidence="1">
    <location>
        <position position="1"/>
    </location>
</feature>
<name>A0A9X9M7W0_GULGU</name>
<accession>A0A9X9M7W0</accession>
<proteinExistence type="predicted"/>
<comment type="caution">
    <text evidence="1">The sequence shown here is derived from an EMBL/GenBank/DDBJ whole genome shotgun (WGS) entry which is preliminary data.</text>
</comment>
<keyword evidence="2" id="KW-1185">Reference proteome</keyword>
<reference evidence="1 2" key="1">
    <citation type="submission" date="2018-10" db="EMBL/GenBank/DDBJ databases">
        <authorList>
            <person name="Ekblom R."/>
            <person name="Jareborg N."/>
        </authorList>
    </citation>
    <scope>NUCLEOTIDE SEQUENCE [LARGE SCALE GENOMIC DNA]</scope>
    <source>
        <tissue evidence="1">Muscle</tissue>
    </source>
</reference>
<evidence type="ECO:0000313" key="2">
    <source>
        <dbReference type="Proteomes" id="UP000269945"/>
    </source>
</evidence>
<dbReference type="Proteomes" id="UP000269945">
    <property type="component" value="Unassembled WGS sequence"/>
</dbReference>
<organism evidence="1 2">
    <name type="scientific">Gulo gulo</name>
    <name type="common">Wolverine</name>
    <name type="synonym">Gluton</name>
    <dbReference type="NCBI Taxonomy" id="48420"/>
    <lineage>
        <taxon>Eukaryota</taxon>
        <taxon>Metazoa</taxon>
        <taxon>Chordata</taxon>
        <taxon>Craniata</taxon>
        <taxon>Vertebrata</taxon>
        <taxon>Euteleostomi</taxon>
        <taxon>Mammalia</taxon>
        <taxon>Eutheria</taxon>
        <taxon>Laurasiatheria</taxon>
        <taxon>Carnivora</taxon>
        <taxon>Caniformia</taxon>
        <taxon>Musteloidea</taxon>
        <taxon>Mustelidae</taxon>
        <taxon>Guloninae</taxon>
        <taxon>Gulo</taxon>
    </lineage>
</organism>
<dbReference type="AlphaFoldDB" id="A0A9X9M7W0"/>
<protein>
    <submittedName>
        <fullName evidence="1">Uncharacterized protein</fullName>
    </submittedName>
</protein>
<evidence type="ECO:0000313" key="1">
    <source>
        <dbReference type="EMBL" id="VCX38898.1"/>
    </source>
</evidence>